<name>L2FKZ8_COLFN</name>
<dbReference type="STRING" id="1213859.L2FKZ8"/>
<evidence type="ECO:0000256" key="2">
    <source>
        <dbReference type="SAM" id="MobiDB-lite"/>
    </source>
</evidence>
<dbReference type="EMBL" id="KB021005">
    <property type="protein sequence ID" value="ELA27022.1"/>
    <property type="molecule type" value="Genomic_DNA"/>
</dbReference>
<gene>
    <name evidence="3" type="ORF">CGGC5_12065</name>
</gene>
<evidence type="ECO:0000256" key="1">
    <source>
        <dbReference type="SAM" id="Coils"/>
    </source>
</evidence>
<keyword evidence="1" id="KW-0175">Coiled coil</keyword>
<accession>L2FKZ8</accession>
<feature type="region of interest" description="Disordered" evidence="2">
    <location>
        <begin position="1"/>
        <end position="39"/>
    </location>
</feature>
<feature type="coiled-coil region" evidence="1">
    <location>
        <begin position="45"/>
        <end position="166"/>
    </location>
</feature>
<sequence>MADNPSTYQQSHSQHSATVMAENPSTHQQSHPQHSFGTKNLSEILKKKNKTMNRQRRKIQKLEKELEKCSKPRPVQQDANVILLRAEVERLNRELRLKEEKSTSQQEYVVSYLEKSISNYLQHLEDQLSQMEEGYQGAMQNLQADISTLQNTNKKLTSQLMEKKASIAKAKSLAKAGKVSDDAILSLWKKMKYSIHNIASTILTECPSWEEIKTNIAHSDCVLSILTPRYHVFLKDEDTRSSIVELLIWEMLQRQIFKPFSETLTGVCWGGLEGQCFSVILEGMADTALKKDADAKSFFQWKAEGARMIDDMFGVDNQKLKQMADEQAATFYLFVPKRKVHQKTAMERLFKNLCTVIEDALSLHKIFMTSKAHFTLDWPLPGRCRLTRYDSE</sequence>
<protein>
    <submittedName>
        <fullName evidence="3">Uncharacterized protein</fullName>
    </submittedName>
</protein>
<organism evidence="3">
    <name type="scientific">Colletotrichum fructicola (strain Nara gc5)</name>
    <name type="common">Anthracnose fungus</name>
    <name type="synonym">Colletotrichum gloeosporioides (strain Nara gc5)</name>
    <dbReference type="NCBI Taxonomy" id="1213859"/>
    <lineage>
        <taxon>Eukaryota</taxon>
        <taxon>Fungi</taxon>
        <taxon>Dikarya</taxon>
        <taxon>Ascomycota</taxon>
        <taxon>Pezizomycotina</taxon>
        <taxon>Sordariomycetes</taxon>
        <taxon>Hypocreomycetidae</taxon>
        <taxon>Glomerellales</taxon>
        <taxon>Glomerellaceae</taxon>
        <taxon>Colletotrichum</taxon>
        <taxon>Colletotrichum gloeosporioides species complex</taxon>
    </lineage>
</organism>
<proteinExistence type="predicted"/>
<reference evidence="3" key="1">
    <citation type="submission" date="2012-08" db="EMBL/GenBank/DDBJ databases">
        <title>Genome analysis of Colletotrichum orbiculare and Colletotrichum fructicola.</title>
        <authorList>
            <person name="Gan P.H.P."/>
            <person name="Ikeda K."/>
            <person name="Irieda H."/>
            <person name="Narusaka M."/>
            <person name="O'Connell R.J."/>
            <person name="Narusaka Y."/>
            <person name="Takano Y."/>
            <person name="Kubo Y."/>
            <person name="Shirasu K."/>
        </authorList>
    </citation>
    <scope>NUCLEOTIDE SEQUENCE</scope>
    <source>
        <strain evidence="3">Nara gc5</strain>
    </source>
</reference>
<evidence type="ECO:0000313" key="3">
    <source>
        <dbReference type="EMBL" id="ELA27022.1"/>
    </source>
</evidence>
<dbReference type="HOGENOM" id="CLU_704002_0_0_1"/>
<dbReference type="AlphaFoldDB" id="L2FKZ8"/>